<evidence type="ECO:0000256" key="4">
    <source>
        <dbReference type="ARBA" id="ARBA00023136"/>
    </source>
</evidence>
<evidence type="ECO:0000256" key="2">
    <source>
        <dbReference type="ARBA" id="ARBA00022692"/>
    </source>
</evidence>
<dbReference type="Pfam" id="PF04893">
    <property type="entry name" value="Yip1"/>
    <property type="match status" value="1"/>
</dbReference>
<organism evidence="7 8">
    <name type="scientific">Sulfitobacter aestuarii</name>
    <dbReference type="NCBI Taxonomy" id="2161676"/>
    <lineage>
        <taxon>Bacteria</taxon>
        <taxon>Pseudomonadati</taxon>
        <taxon>Pseudomonadota</taxon>
        <taxon>Alphaproteobacteria</taxon>
        <taxon>Rhodobacterales</taxon>
        <taxon>Roseobacteraceae</taxon>
        <taxon>Sulfitobacter</taxon>
    </lineage>
</organism>
<evidence type="ECO:0000256" key="1">
    <source>
        <dbReference type="ARBA" id="ARBA00004141"/>
    </source>
</evidence>
<feature type="transmembrane region" description="Helical" evidence="5">
    <location>
        <begin position="163"/>
        <end position="187"/>
    </location>
</feature>
<feature type="domain" description="Yip1" evidence="6">
    <location>
        <begin position="13"/>
        <end position="179"/>
    </location>
</feature>
<proteinExistence type="predicted"/>
<name>A0ABW5U272_9RHOB</name>
<dbReference type="InterPro" id="IPR006977">
    <property type="entry name" value="Yip1_dom"/>
</dbReference>
<evidence type="ECO:0000313" key="8">
    <source>
        <dbReference type="Proteomes" id="UP001597474"/>
    </source>
</evidence>
<evidence type="ECO:0000256" key="5">
    <source>
        <dbReference type="SAM" id="Phobius"/>
    </source>
</evidence>
<evidence type="ECO:0000259" key="6">
    <source>
        <dbReference type="Pfam" id="PF04893"/>
    </source>
</evidence>
<accession>A0ABW5U272</accession>
<keyword evidence="2 5" id="KW-0812">Transmembrane</keyword>
<keyword evidence="8" id="KW-1185">Reference proteome</keyword>
<feature type="transmembrane region" description="Helical" evidence="5">
    <location>
        <begin position="103"/>
        <end position="128"/>
    </location>
</feature>
<sequence>MNVAALAPLVQATLFTPRQAAAVILAYRPGRDVLWTALALVAALNTLILVLLLAASPPQMALPGYFEAPLALFFLLTGLLVIYVYALYWAGWALGGQGDIDTVLMLVIWLQSLRAAAQLAILLIALLLPPLGMILSLMVAVWGVWILLNFIVTALQLPTLFHAIATLVVAGIGLILGLGLLISFIGITAQGLLPHV</sequence>
<feature type="transmembrane region" description="Helical" evidence="5">
    <location>
        <begin position="68"/>
        <end position="91"/>
    </location>
</feature>
<dbReference type="RefSeq" id="WP_386372721.1">
    <property type="nucleotide sequence ID" value="NZ_JBHUMP010000004.1"/>
</dbReference>
<protein>
    <submittedName>
        <fullName evidence="7">YIP1 family protein</fullName>
    </submittedName>
</protein>
<comment type="caution">
    <text evidence="7">The sequence shown here is derived from an EMBL/GenBank/DDBJ whole genome shotgun (WGS) entry which is preliminary data.</text>
</comment>
<keyword evidence="3 5" id="KW-1133">Transmembrane helix</keyword>
<dbReference type="Proteomes" id="UP001597474">
    <property type="component" value="Unassembled WGS sequence"/>
</dbReference>
<reference evidence="8" key="1">
    <citation type="journal article" date="2019" name="Int. J. Syst. Evol. Microbiol.">
        <title>The Global Catalogue of Microorganisms (GCM) 10K type strain sequencing project: providing services to taxonomists for standard genome sequencing and annotation.</title>
        <authorList>
            <consortium name="The Broad Institute Genomics Platform"/>
            <consortium name="The Broad Institute Genome Sequencing Center for Infectious Disease"/>
            <person name="Wu L."/>
            <person name="Ma J."/>
        </authorList>
    </citation>
    <scope>NUCLEOTIDE SEQUENCE [LARGE SCALE GENOMIC DNA]</scope>
    <source>
        <strain evidence="8">TISTR 2562</strain>
    </source>
</reference>
<feature type="transmembrane region" description="Helical" evidence="5">
    <location>
        <begin position="135"/>
        <end position="157"/>
    </location>
</feature>
<feature type="transmembrane region" description="Helical" evidence="5">
    <location>
        <begin position="32"/>
        <end position="56"/>
    </location>
</feature>
<gene>
    <name evidence="7" type="ORF">ACFSUD_06740</name>
</gene>
<evidence type="ECO:0000256" key="3">
    <source>
        <dbReference type="ARBA" id="ARBA00022989"/>
    </source>
</evidence>
<dbReference type="EMBL" id="JBHUMP010000004">
    <property type="protein sequence ID" value="MFD2739256.1"/>
    <property type="molecule type" value="Genomic_DNA"/>
</dbReference>
<comment type="subcellular location">
    <subcellularLocation>
        <location evidence="1">Membrane</location>
        <topology evidence="1">Multi-pass membrane protein</topology>
    </subcellularLocation>
</comment>
<evidence type="ECO:0000313" key="7">
    <source>
        <dbReference type="EMBL" id="MFD2739256.1"/>
    </source>
</evidence>
<keyword evidence="4 5" id="KW-0472">Membrane</keyword>